<gene>
    <name evidence="2" type="ORF">HYH03_016269</name>
</gene>
<feature type="compositionally biased region" description="Gly residues" evidence="1">
    <location>
        <begin position="226"/>
        <end position="242"/>
    </location>
</feature>
<evidence type="ECO:0000256" key="1">
    <source>
        <dbReference type="SAM" id="MobiDB-lite"/>
    </source>
</evidence>
<protein>
    <submittedName>
        <fullName evidence="2">Uncharacterized protein</fullName>
    </submittedName>
</protein>
<sequence length="279" mass="28623">MHSHKAAAVVGVETGGGVAYGVLGHQEDGTPILSSPVLMKMSKVTVGLQLGYNSIFTMLAVFDQAQMDAIVSSHTGTIVGRDMDITAVLCGTANKETKATGALHRTSVSMLDDTPQKPPEKMRIVTISDSLMVVDIDSLMVVDMSVYGGTLAVDDELMLKIYHEDFAPLTVLHGKTETPADFREGQARAAALLKSLAAEVEAEVLHRQSMGMGRTSMGRGSAGLNRGSGGLNRGSAGKGGSPTGSQTAAAPAVPAAPAPADEATSAATAPVPTPTPTPA</sequence>
<accession>A0A835XLG5</accession>
<dbReference type="EMBL" id="JAEHOE010000138">
    <property type="protein sequence ID" value="KAG2484973.1"/>
    <property type="molecule type" value="Genomic_DNA"/>
</dbReference>
<evidence type="ECO:0000313" key="3">
    <source>
        <dbReference type="Proteomes" id="UP000612055"/>
    </source>
</evidence>
<comment type="caution">
    <text evidence="2">The sequence shown here is derived from an EMBL/GenBank/DDBJ whole genome shotgun (WGS) entry which is preliminary data.</text>
</comment>
<name>A0A835XLG5_9CHLO</name>
<evidence type="ECO:0000313" key="2">
    <source>
        <dbReference type="EMBL" id="KAG2484973.1"/>
    </source>
</evidence>
<reference evidence="2" key="1">
    <citation type="journal article" date="2020" name="bioRxiv">
        <title>Comparative genomics of Chlamydomonas.</title>
        <authorList>
            <person name="Craig R.J."/>
            <person name="Hasan A.R."/>
            <person name="Ness R.W."/>
            <person name="Keightley P.D."/>
        </authorList>
    </citation>
    <scope>NUCLEOTIDE SEQUENCE</scope>
    <source>
        <strain evidence="2">CCAP 11/70</strain>
    </source>
</reference>
<feature type="compositionally biased region" description="Low complexity" evidence="1">
    <location>
        <begin position="208"/>
        <end position="225"/>
    </location>
</feature>
<proteinExistence type="predicted"/>
<dbReference type="OrthoDB" id="524060at2759"/>
<organism evidence="2 3">
    <name type="scientific">Edaphochlamys debaryana</name>
    <dbReference type="NCBI Taxonomy" id="47281"/>
    <lineage>
        <taxon>Eukaryota</taxon>
        <taxon>Viridiplantae</taxon>
        <taxon>Chlorophyta</taxon>
        <taxon>core chlorophytes</taxon>
        <taxon>Chlorophyceae</taxon>
        <taxon>CS clade</taxon>
        <taxon>Chlamydomonadales</taxon>
        <taxon>Chlamydomonadales incertae sedis</taxon>
        <taxon>Edaphochlamys</taxon>
    </lineage>
</organism>
<feature type="compositionally biased region" description="Low complexity" evidence="1">
    <location>
        <begin position="247"/>
        <end position="270"/>
    </location>
</feature>
<dbReference type="AlphaFoldDB" id="A0A835XLG5"/>
<feature type="region of interest" description="Disordered" evidence="1">
    <location>
        <begin position="208"/>
        <end position="279"/>
    </location>
</feature>
<keyword evidence="3" id="KW-1185">Reference proteome</keyword>
<dbReference type="Proteomes" id="UP000612055">
    <property type="component" value="Unassembled WGS sequence"/>
</dbReference>